<keyword evidence="3" id="KW-1185">Reference proteome</keyword>
<evidence type="ECO:0000256" key="1">
    <source>
        <dbReference type="SAM" id="SignalP"/>
    </source>
</evidence>
<accession>A0ABT5F5A3</accession>
<gene>
    <name evidence="2" type="ORF">POL67_48500</name>
</gene>
<organism evidence="2 3">
    <name type="scientific">Polyangium mundeleinium</name>
    <dbReference type="NCBI Taxonomy" id="2995306"/>
    <lineage>
        <taxon>Bacteria</taxon>
        <taxon>Pseudomonadati</taxon>
        <taxon>Myxococcota</taxon>
        <taxon>Polyangia</taxon>
        <taxon>Polyangiales</taxon>
        <taxon>Polyangiaceae</taxon>
        <taxon>Polyangium</taxon>
    </lineage>
</organism>
<evidence type="ECO:0008006" key="4">
    <source>
        <dbReference type="Google" id="ProtNLM"/>
    </source>
</evidence>
<dbReference type="EMBL" id="JAQNDO010000001">
    <property type="protein sequence ID" value="MDC0749265.1"/>
    <property type="molecule type" value="Genomic_DNA"/>
</dbReference>
<dbReference type="PROSITE" id="PS51257">
    <property type="entry name" value="PROKAR_LIPOPROTEIN"/>
    <property type="match status" value="1"/>
</dbReference>
<feature type="signal peptide" evidence="1">
    <location>
        <begin position="1"/>
        <end position="26"/>
    </location>
</feature>
<dbReference type="RefSeq" id="WP_271928918.1">
    <property type="nucleotide sequence ID" value="NZ_JAQNDO010000001.1"/>
</dbReference>
<name>A0ABT5F5A3_9BACT</name>
<evidence type="ECO:0000313" key="3">
    <source>
        <dbReference type="Proteomes" id="UP001221411"/>
    </source>
</evidence>
<comment type="caution">
    <text evidence="2">The sequence shown here is derived from an EMBL/GenBank/DDBJ whole genome shotgun (WGS) entry which is preliminary data.</text>
</comment>
<reference evidence="2 3" key="1">
    <citation type="submission" date="2022-11" db="EMBL/GenBank/DDBJ databases">
        <title>Minimal conservation of predation-associated metabolite biosynthetic gene clusters underscores biosynthetic potential of Myxococcota including descriptions for ten novel species: Archangium lansinium sp. nov., Myxococcus landrumus sp. nov., Nannocystis bai.</title>
        <authorList>
            <person name="Ahearne A."/>
            <person name="Stevens C."/>
            <person name="Dowd S."/>
        </authorList>
    </citation>
    <scope>NUCLEOTIDE SEQUENCE [LARGE SCALE GENOMIC DNA]</scope>
    <source>
        <strain evidence="2 3">RJM3</strain>
    </source>
</reference>
<keyword evidence="1" id="KW-0732">Signal</keyword>
<proteinExistence type="predicted"/>
<dbReference type="Proteomes" id="UP001221411">
    <property type="component" value="Unassembled WGS sequence"/>
</dbReference>
<feature type="chain" id="PRO_5046822354" description="Lipoprotein" evidence="1">
    <location>
        <begin position="27"/>
        <end position="187"/>
    </location>
</feature>
<protein>
    <recommendedName>
        <fullName evidence="4">Lipoprotein</fullName>
    </recommendedName>
</protein>
<evidence type="ECO:0000313" key="2">
    <source>
        <dbReference type="EMBL" id="MDC0749265.1"/>
    </source>
</evidence>
<sequence>MHKPLPAARMARRVALQNLVLAIAAAAVTSCDNLDNFEVDVGAKATIPPGTILDELLGVLAFDDFQSINLTQELDNQGVTKEDVDSVRMISLALVIDGPAGANFDFIESIAFFAETEGQPKVLVAELDPVPKGQTSLDFVVSGAELKPYVVAPSMKLTTTTKGKRPPQETMVSAAAVLDVDVTVPGC</sequence>